<dbReference type="Pfam" id="PF00122">
    <property type="entry name" value="E1-E2_ATPase"/>
    <property type="match status" value="1"/>
</dbReference>
<sequence length="617" mass="63969">MNESALRRALLVIAILGLAIGIGAWRTGLGPLEASTIWTVATLPVVAALAISILRDFWIGRFGVDAIALVSMSAALLLGQPLAAVVVAIMYAGGTVLEDFARGRAERNLKALTDRSPRVAHRTSTLGTQTIPVEDVAVGDELLVRAGELLPVDGILIDASATLDESAVSGEPLPERRCAGDVLRSGTVNAGEPFSMRASALAEQSTYAAIVRMVAAAQTAKSPFIRMADRFALFLLPATLLVSGVAWYISGDPIRALAVLVVATPCPLILAAPVAFIGGVSRAARAGILMKGSAALEALAQVRTAIFDKTGTLTIGGAELIEIEVAPGGDANHLLQLLASLEQASHHVLADSIIRAARGRQLMLSRPRDVREHRGSGLKGRVENMAITAGSQALVLAAKPLPIWAKNGEERYRDEPVLRVFAALDGRLAGVFTFGDALRVDAHDALGKLRSAGIARMIMLTGDDRIAAKRISALLDLDALVADATPADKVATVEAEKALAPTMMVGDGINDAPALAAATVGVAMGARGATASSEAADVIVLTDRLQPVADAVRIARRTRTIALQSIIAGLALSGLAMIAAAMGQITPVAGALLQEGIDVAVILNALRTLGDGHLLRA</sequence>
<keyword evidence="11" id="KW-1185">Reference proteome</keyword>
<comment type="subcellular location">
    <subcellularLocation>
        <location evidence="8">Cell membrane</location>
    </subcellularLocation>
    <subcellularLocation>
        <location evidence="1">Membrane</location>
    </subcellularLocation>
</comment>
<evidence type="ECO:0000256" key="6">
    <source>
        <dbReference type="ARBA" id="ARBA00039097"/>
    </source>
</evidence>
<dbReference type="EMBL" id="CP033361">
    <property type="protein sequence ID" value="QKC80161.1"/>
    <property type="molecule type" value="Genomic_DNA"/>
</dbReference>
<dbReference type="RefSeq" id="WP_064991393.1">
    <property type="nucleotide sequence ID" value="NZ_CP033361.1"/>
</dbReference>
<keyword evidence="3 8" id="KW-0812">Transmembrane</keyword>
<gene>
    <name evidence="10" type="ORF">EB233_28340</name>
</gene>
<dbReference type="InterPro" id="IPR023298">
    <property type="entry name" value="ATPase_P-typ_TM_dom_sf"/>
</dbReference>
<evidence type="ECO:0000256" key="7">
    <source>
        <dbReference type="ARBA" id="ARBA00047308"/>
    </source>
</evidence>
<keyword evidence="5 8" id="KW-0472">Membrane</keyword>
<dbReference type="KEGG" id="merd:EB233_28340"/>
<comment type="similarity">
    <text evidence="2 8">Belongs to the cation transport ATPase (P-type) (TC 3.A.3) family. Type IB subfamily.</text>
</comment>
<dbReference type="GO" id="GO:0005524">
    <property type="term" value="F:ATP binding"/>
    <property type="evidence" value="ECO:0007669"/>
    <property type="project" value="UniProtKB-UniRule"/>
</dbReference>
<dbReference type="NCBIfam" id="TIGR01494">
    <property type="entry name" value="ATPase_P-type"/>
    <property type="match status" value="2"/>
</dbReference>
<dbReference type="InterPro" id="IPR023299">
    <property type="entry name" value="ATPase_P-typ_cyto_dom_N"/>
</dbReference>
<dbReference type="InterPro" id="IPR001757">
    <property type="entry name" value="P_typ_ATPase"/>
</dbReference>
<reference evidence="10 11" key="1">
    <citation type="submission" date="2018-10" db="EMBL/GenBank/DDBJ databases">
        <authorList>
            <person name="Perry B.J."/>
            <person name="Sullivan J.T."/>
            <person name="Murphy R.J.T."/>
            <person name="Ramsay J.P."/>
            <person name="Ronson C.W."/>
        </authorList>
    </citation>
    <scope>NUCLEOTIDE SEQUENCE [LARGE SCALE GENOMIC DNA]</scope>
    <source>
        <strain evidence="10 11">NZP2014</strain>
    </source>
</reference>
<dbReference type="Pfam" id="PF00702">
    <property type="entry name" value="Hydrolase"/>
    <property type="match status" value="1"/>
</dbReference>
<dbReference type="Gene3D" id="2.70.150.10">
    <property type="entry name" value="Calcium-transporting ATPase, cytoplasmic transduction domain A"/>
    <property type="match status" value="1"/>
</dbReference>
<dbReference type="PRINTS" id="PR00119">
    <property type="entry name" value="CATATPASE"/>
</dbReference>
<dbReference type="InterPro" id="IPR027256">
    <property type="entry name" value="P-typ_ATPase_IB"/>
</dbReference>
<dbReference type="SUPFAM" id="SSF56784">
    <property type="entry name" value="HAD-like"/>
    <property type="match status" value="1"/>
</dbReference>
<dbReference type="GO" id="GO:0016463">
    <property type="term" value="F:P-type zinc transporter activity"/>
    <property type="evidence" value="ECO:0007669"/>
    <property type="project" value="UniProtKB-EC"/>
</dbReference>
<evidence type="ECO:0000256" key="4">
    <source>
        <dbReference type="ARBA" id="ARBA00022989"/>
    </source>
</evidence>
<evidence type="ECO:0000256" key="5">
    <source>
        <dbReference type="ARBA" id="ARBA00023136"/>
    </source>
</evidence>
<dbReference type="InterPro" id="IPR008250">
    <property type="entry name" value="ATPase_P-typ_transduc_dom_A_sf"/>
</dbReference>
<evidence type="ECO:0000313" key="10">
    <source>
        <dbReference type="EMBL" id="QKC80161.1"/>
    </source>
</evidence>
<feature type="domain" description="P-type ATPase A" evidence="9">
    <location>
        <begin position="116"/>
        <end position="214"/>
    </location>
</feature>
<dbReference type="PROSITE" id="PS00154">
    <property type="entry name" value="ATPASE_E1_E2"/>
    <property type="match status" value="1"/>
</dbReference>
<protein>
    <recommendedName>
        <fullName evidence="6">P-type Zn(2+) transporter</fullName>
        <ecNumber evidence="6">7.2.2.12</ecNumber>
    </recommendedName>
</protein>
<dbReference type="GO" id="GO:0015086">
    <property type="term" value="F:cadmium ion transmembrane transporter activity"/>
    <property type="evidence" value="ECO:0007669"/>
    <property type="project" value="TreeGrafter"/>
</dbReference>
<keyword evidence="8" id="KW-1003">Cell membrane</keyword>
<keyword evidence="8" id="KW-0479">Metal-binding</keyword>
<dbReference type="InterPro" id="IPR036412">
    <property type="entry name" value="HAD-like_sf"/>
</dbReference>
<evidence type="ECO:0000256" key="2">
    <source>
        <dbReference type="ARBA" id="ARBA00006024"/>
    </source>
</evidence>
<feature type="transmembrane region" description="Helical" evidence="8">
    <location>
        <begin position="6"/>
        <end position="25"/>
    </location>
</feature>
<evidence type="ECO:0000259" key="9">
    <source>
        <dbReference type="Pfam" id="PF00122"/>
    </source>
</evidence>
<comment type="catalytic activity">
    <reaction evidence="7">
        <text>Zn(2+)(in) + ATP + H2O = Zn(2+)(out) + ADP + phosphate + H(+)</text>
        <dbReference type="Rhea" id="RHEA:20621"/>
        <dbReference type="ChEBI" id="CHEBI:15377"/>
        <dbReference type="ChEBI" id="CHEBI:15378"/>
        <dbReference type="ChEBI" id="CHEBI:29105"/>
        <dbReference type="ChEBI" id="CHEBI:30616"/>
        <dbReference type="ChEBI" id="CHEBI:43474"/>
        <dbReference type="ChEBI" id="CHEBI:456216"/>
        <dbReference type="EC" id="7.2.2.12"/>
    </reaction>
</comment>
<dbReference type="NCBIfam" id="TIGR01525">
    <property type="entry name" value="ATPase-IB_hvy"/>
    <property type="match status" value="1"/>
</dbReference>
<dbReference type="InterPro" id="IPR051014">
    <property type="entry name" value="Cation_Transport_ATPase_IB"/>
</dbReference>
<dbReference type="Gene3D" id="3.40.1110.10">
    <property type="entry name" value="Calcium-transporting ATPase, cytoplasmic domain N"/>
    <property type="match status" value="1"/>
</dbReference>
<keyword evidence="8" id="KW-0547">Nucleotide-binding</keyword>
<dbReference type="AlphaFoldDB" id="A0A6M7USF2"/>
<dbReference type="PANTHER" id="PTHR48085">
    <property type="entry name" value="CADMIUM/ZINC-TRANSPORTING ATPASE HMA2-RELATED"/>
    <property type="match status" value="1"/>
</dbReference>
<accession>A0A6M7USF2</accession>
<dbReference type="InterPro" id="IPR023214">
    <property type="entry name" value="HAD_sf"/>
</dbReference>
<dbReference type="GO" id="GO:0005886">
    <property type="term" value="C:plasma membrane"/>
    <property type="evidence" value="ECO:0007669"/>
    <property type="project" value="UniProtKB-SubCell"/>
</dbReference>
<organism evidence="10 11">
    <name type="scientific">Mesorhizobium erdmanii</name>
    <dbReference type="NCBI Taxonomy" id="1777866"/>
    <lineage>
        <taxon>Bacteria</taxon>
        <taxon>Pseudomonadati</taxon>
        <taxon>Pseudomonadota</taxon>
        <taxon>Alphaproteobacteria</taxon>
        <taxon>Hyphomicrobiales</taxon>
        <taxon>Phyllobacteriaceae</taxon>
        <taxon>Mesorhizobium</taxon>
    </lineage>
</organism>
<evidence type="ECO:0000313" key="11">
    <source>
        <dbReference type="Proteomes" id="UP000503339"/>
    </source>
</evidence>
<evidence type="ECO:0000256" key="8">
    <source>
        <dbReference type="RuleBase" id="RU362081"/>
    </source>
</evidence>
<dbReference type="GO" id="GO:0046872">
    <property type="term" value="F:metal ion binding"/>
    <property type="evidence" value="ECO:0007669"/>
    <property type="project" value="UniProtKB-KW"/>
</dbReference>
<dbReference type="Proteomes" id="UP000503339">
    <property type="component" value="Chromosome"/>
</dbReference>
<name>A0A6M7USF2_9HYPH</name>
<dbReference type="InterPro" id="IPR059000">
    <property type="entry name" value="ATPase_P-type_domA"/>
</dbReference>
<feature type="transmembrane region" description="Helical" evidence="8">
    <location>
        <begin position="66"/>
        <end position="92"/>
    </location>
</feature>
<dbReference type="SUPFAM" id="SSF81665">
    <property type="entry name" value="Calcium ATPase, transmembrane domain M"/>
    <property type="match status" value="1"/>
</dbReference>
<dbReference type="EC" id="7.2.2.12" evidence="6"/>
<dbReference type="PANTHER" id="PTHR48085:SF5">
    <property type="entry name" value="CADMIUM_ZINC-TRANSPORTING ATPASE HMA4-RELATED"/>
    <property type="match status" value="1"/>
</dbReference>
<keyword evidence="8" id="KW-0067">ATP-binding</keyword>
<dbReference type="InterPro" id="IPR018303">
    <property type="entry name" value="ATPase_P-typ_P_site"/>
</dbReference>
<evidence type="ECO:0000256" key="3">
    <source>
        <dbReference type="ARBA" id="ARBA00022692"/>
    </source>
</evidence>
<dbReference type="GO" id="GO:0016887">
    <property type="term" value="F:ATP hydrolysis activity"/>
    <property type="evidence" value="ECO:0007669"/>
    <property type="project" value="InterPro"/>
</dbReference>
<feature type="transmembrane region" description="Helical" evidence="8">
    <location>
        <begin position="256"/>
        <end position="280"/>
    </location>
</feature>
<keyword evidence="4 8" id="KW-1133">Transmembrane helix</keyword>
<dbReference type="SUPFAM" id="SSF81653">
    <property type="entry name" value="Calcium ATPase, transduction domain A"/>
    <property type="match status" value="1"/>
</dbReference>
<dbReference type="Gene3D" id="3.40.50.1000">
    <property type="entry name" value="HAD superfamily/HAD-like"/>
    <property type="match status" value="1"/>
</dbReference>
<evidence type="ECO:0000256" key="1">
    <source>
        <dbReference type="ARBA" id="ARBA00004370"/>
    </source>
</evidence>
<feature type="transmembrane region" description="Helical" evidence="8">
    <location>
        <begin position="561"/>
        <end position="582"/>
    </location>
</feature>
<feature type="transmembrane region" description="Helical" evidence="8">
    <location>
        <begin position="231"/>
        <end position="250"/>
    </location>
</feature>
<feature type="transmembrane region" description="Helical" evidence="8">
    <location>
        <begin position="37"/>
        <end position="54"/>
    </location>
</feature>
<proteinExistence type="inferred from homology"/>